<sequence length="27" mass="2878">MCWPCLLYTGTGGSLAPRLRLVPCGNV</sequence>
<accession>A6JBM0</accession>
<dbReference type="Proteomes" id="UP000234681">
    <property type="component" value="Chromosome 1"/>
</dbReference>
<name>A6JBM0_RAT</name>
<evidence type="ECO:0000313" key="1">
    <source>
        <dbReference type="EMBL" id="EDM08397.1"/>
    </source>
</evidence>
<dbReference type="AlphaFoldDB" id="A6JBM0"/>
<evidence type="ECO:0000313" key="2">
    <source>
        <dbReference type="Proteomes" id="UP000234681"/>
    </source>
</evidence>
<gene>
    <name evidence="1" type="ORF">rCG_24840</name>
</gene>
<organism evidence="1 2">
    <name type="scientific">Rattus norvegicus</name>
    <name type="common">Rat</name>
    <dbReference type="NCBI Taxonomy" id="10116"/>
    <lineage>
        <taxon>Eukaryota</taxon>
        <taxon>Metazoa</taxon>
        <taxon>Chordata</taxon>
        <taxon>Craniata</taxon>
        <taxon>Vertebrata</taxon>
        <taxon>Euteleostomi</taxon>
        <taxon>Mammalia</taxon>
        <taxon>Eutheria</taxon>
        <taxon>Euarchontoglires</taxon>
        <taxon>Glires</taxon>
        <taxon>Rodentia</taxon>
        <taxon>Myomorpha</taxon>
        <taxon>Muroidea</taxon>
        <taxon>Muridae</taxon>
        <taxon>Murinae</taxon>
        <taxon>Rattus</taxon>
    </lineage>
</organism>
<protein>
    <submittedName>
        <fullName evidence="1">RCG24840</fullName>
    </submittedName>
</protein>
<dbReference type="EMBL" id="CH473980">
    <property type="protein sequence ID" value="EDM08397.1"/>
    <property type="molecule type" value="Genomic_DNA"/>
</dbReference>
<proteinExistence type="predicted"/>
<reference evidence="2" key="1">
    <citation type="submission" date="2005-09" db="EMBL/GenBank/DDBJ databases">
        <authorList>
            <person name="Mural R.J."/>
            <person name="Li P.W."/>
            <person name="Adams M.D."/>
            <person name="Amanatides P.G."/>
            <person name="Baden-Tillson H."/>
            <person name="Barnstead M."/>
            <person name="Chin S.H."/>
            <person name="Dew I."/>
            <person name="Evans C.A."/>
            <person name="Ferriera S."/>
            <person name="Flanigan M."/>
            <person name="Fosler C."/>
            <person name="Glodek A."/>
            <person name="Gu Z."/>
            <person name="Holt R.A."/>
            <person name="Jennings D."/>
            <person name="Kraft C.L."/>
            <person name="Lu F."/>
            <person name="Nguyen T."/>
            <person name="Nusskern D.R."/>
            <person name="Pfannkoch C.M."/>
            <person name="Sitter C."/>
            <person name="Sutton G.G."/>
            <person name="Venter J.C."/>
            <person name="Wang Z."/>
            <person name="Woodage T."/>
            <person name="Zheng X.H."/>
            <person name="Zhong F."/>
        </authorList>
    </citation>
    <scope>NUCLEOTIDE SEQUENCE [LARGE SCALE GENOMIC DNA]</scope>
    <source>
        <strain>BN</strain>
        <strain evidence="2">Sprague-Dawley</strain>
    </source>
</reference>